<gene>
    <name evidence="11" type="ORF">AMORRO_LOCUS4155</name>
</gene>
<dbReference type="Pfam" id="PF16686">
    <property type="entry name" value="POT1PC"/>
    <property type="match status" value="1"/>
</dbReference>
<dbReference type="GO" id="GO:0000723">
    <property type="term" value="P:telomere maintenance"/>
    <property type="evidence" value="ECO:0007669"/>
    <property type="project" value="InterPro"/>
</dbReference>
<dbReference type="SUPFAM" id="SSF50978">
    <property type="entry name" value="WD40 repeat-like"/>
    <property type="match status" value="1"/>
</dbReference>
<dbReference type="InterPro" id="IPR012340">
    <property type="entry name" value="NA-bd_OB-fold"/>
</dbReference>
<feature type="domain" description="Telomeric single stranded DNA binding POT1/Cdc13" evidence="10">
    <location>
        <begin position="1547"/>
        <end position="1680"/>
    </location>
</feature>
<evidence type="ECO:0000256" key="1">
    <source>
        <dbReference type="ARBA" id="ARBA00004123"/>
    </source>
</evidence>
<dbReference type="Pfam" id="PF12234">
    <property type="entry name" value="Rav1p_C"/>
    <property type="match status" value="1"/>
</dbReference>
<evidence type="ECO:0000256" key="8">
    <source>
        <dbReference type="ARBA" id="ARBA00023242"/>
    </source>
</evidence>
<dbReference type="GO" id="GO:0000781">
    <property type="term" value="C:chromosome, telomeric region"/>
    <property type="evidence" value="ECO:0007669"/>
    <property type="project" value="UniProtKB-SubCell"/>
</dbReference>
<evidence type="ECO:0000313" key="11">
    <source>
        <dbReference type="EMBL" id="CAG8520023.1"/>
    </source>
</evidence>
<dbReference type="OrthoDB" id="342131at2759"/>
<comment type="caution">
    <text evidence="11">The sequence shown here is derived from an EMBL/GenBank/DDBJ whole genome shotgun (WGS) entry which is preliminary data.</text>
</comment>
<keyword evidence="5" id="KW-0158">Chromosome</keyword>
<comment type="similarity">
    <text evidence="3">Belongs to the telombin family.</text>
</comment>
<dbReference type="EMBL" id="CAJVPV010002183">
    <property type="protein sequence ID" value="CAG8520023.1"/>
    <property type="molecule type" value="Genomic_DNA"/>
</dbReference>
<keyword evidence="6" id="KW-0779">Telomere</keyword>
<dbReference type="InterPro" id="IPR001680">
    <property type="entry name" value="WD40_rpt"/>
</dbReference>
<evidence type="ECO:0000256" key="7">
    <source>
        <dbReference type="ARBA" id="ARBA00023125"/>
    </source>
</evidence>
<dbReference type="SMART" id="SM00320">
    <property type="entry name" value="WD40"/>
    <property type="match status" value="4"/>
</dbReference>
<keyword evidence="9" id="KW-0853">WD repeat</keyword>
<dbReference type="InterPro" id="IPR032042">
    <property type="entry name" value="POT1PC"/>
</dbReference>
<evidence type="ECO:0000313" key="12">
    <source>
        <dbReference type="Proteomes" id="UP000789342"/>
    </source>
</evidence>
<dbReference type="PANTHER" id="PTHR13950">
    <property type="entry name" value="RABCONNECTIN-RELATED"/>
    <property type="match status" value="1"/>
</dbReference>
<dbReference type="InterPro" id="IPR011564">
    <property type="entry name" value="Telomer_end-bd_POT1/Cdc13"/>
</dbReference>
<dbReference type="InterPro" id="IPR052208">
    <property type="entry name" value="DmX-like/RAVE_component"/>
</dbReference>
<feature type="repeat" description="WD" evidence="9">
    <location>
        <begin position="457"/>
        <end position="491"/>
    </location>
</feature>
<dbReference type="SMART" id="SM00976">
    <property type="entry name" value="Telo_bind"/>
    <property type="match status" value="1"/>
</dbReference>
<accession>A0A9N9A8E6</accession>
<keyword evidence="7" id="KW-0238">DNA-binding</keyword>
<keyword evidence="8" id="KW-0539">Nucleus</keyword>
<dbReference type="GO" id="GO:0043291">
    <property type="term" value="C:RAVE complex"/>
    <property type="evidence" value="ECO:0007669"/>
    <property type="project" value="TreeGrafter"/>
</dbReference>
<evidence type="ECO:0000256" key="6">
    <source>
        <dbReference type="ARBA" id="ARBA00022895"/>
    </source>
</evidence>
<evidence type="ECO:0000256" key="3">
    <source>
        <dbReference type="ARBA" id="ARBA00008442"/>
    </source>
</evidence>
<dbReference type="InterPro" id="IPR015943">
    <property type="entry name" value="WD40/YVTN_repeat-like_dom_sf"/>
</dbReference>
<dbReference type="GO" id="GO:0043047">
    <property type="term" value="F:single-stranded telomeric DNA binding"/>
    <property type="evidence" value="ECO:0007669"/>
    <property type="project" value="InterPro"/>
</dbReference>
<evidence type="ECO:0000256" key="5">
    <source>
        <dbReference type="ARBA" id="ARBA00022454"/>
    </source>
</evidence>
<organism evidence="11 12">
    <name type="scientific">Acaulospora morrowiae</name>
    <dbReference type="NCBI Taxonomy" id="94023"/>
    <lineage>
        <taxon>Eukaryota</taxon>
        <taxon>Fungi</taxon>
        <taxon>Fungi incertae sedis</taxon>
        <taxon>Mucoromycota</taxon>
        <taxon>Glomeromycotina</taxon>
        <taxon>Glomeromycetes</taxon>
        <taxon>Diversisporales</taxon>
        <taxon>Acaulosporaceae</taxon>
        <taxon>Acaulospora</taxon>
    </lineage>
</organism>
<dbReference type="Gene3D" id="2.130.10.10">
    <property type="entry name" value="YVTN repeat-like/Quinoprotein amine dehydrogenase"/>
    <property type="match status" value="2"/>
</dbReference>
<dbReference type="GO" id="GO:0007035">
    <property type="term" value="P:vacuolar acidification"/>
    <property type="evidence" value="ECO:0007669"/>
    <property type="project" value="TreeGrafter"/>
</dbReference>
<protein>
    <recommendedName>
        <fullName evidence="4">Protection of telomeres protein 1</fullName>
    </recommendedName>
</protein>
<comment type="subcellular location">
    <subcellularLocation>
        <location evidence="2">Chromosome</location>
        <location evidence="2">Telomere</location>
    </subcellularLocation>
    <subcellularLocation>
        <location evidence="1">Nucleus</location>
    </subcellularLocation>
</comment>
<proteinExistence type="inferred from homology"/>
<dbReference type="SUPFAM" id="SSF101908">
    <property type="entry name" value="Putative isomerase YbhE"/>
    <property type="match status" value="1"/>
</dbReference>
<dbReference type="GO" id="GO:0005634">
    <property type="term" value="C:nucleus"/>
    <property type="evidence" value="ECO:0007669"/>
    <property type="project" value="UniProtKB-SubCell"/>
</dbReference>
<keyword evidence="12" id="KW-1185">Reference proteome</keyword>
<evidence type="ECO:0000256" key="9">
    <source>
        <dbReference type="PROSITE-ProRule" id="PRU00221"/>
    </source>
</evidence>
<sequence>MLLQQVCPGKSNGKIQSFHTARYENIRYLVSYSRHRCNKIYGTGEKLVICKGDSEHIQTIKISDFLGDDTIIDRIESVEISENDGKIAITVGVNVLVFCPQQVNKDMTVQWKLIKILRHDHLVFCTSWTVGLLLVGGESLLTLWELILISKDFPEKVMSSNCDAEIEWIKVWEERVASKVVIAEFSSDSTMFATVGECDRLVKIWWNTQNNEAKERKYDFNYLPHPRAVTNFAWRRGPPEQKKSNSSNILLTMCKDGICRIWVPTNPEEPHNLYISTVVDPEQSLVTLQLSEEERAGHEDPDYFTPIHWIHPKEFLTSLRISIETFDGEIDQAILGSGLRKLKNLANDTSDLFYQIRRDGSMVIWGIRNLYCRPRRVPKVLVLLRTAQAIPFSEVDYFFGSVATFHDGNSSDFMKSSVELAVVAQSPQGIINKYVIRLVEIFDSLQSTAALELKNSWTGHRSDINTMVRAPEGDSFVSLAKDGETTLWNISIPESCQYDKKIGPKIVEISTVFMDSQIKHACVLPDGKFLVAYDGIRIALFSCDDSHSYQTAMLENYDPSFELGLLFSFQCKKGSSLTTFVAGVSFHKSMVFLWDIIYDDNASIPKINFISKSHLMASDITMTVAVEQWAGANARNYLSRDYCRPVLLTFSSGDGYLRYWQFNISKKSSVTTKVWMKEVMFHIGDRTPKLIKCGPQGKVAVVLETSVGDEFAIWECITRRLSPTKDFVSKFSEKIVDIDWLFTSNAEIVLAVSTPRKILIYTRLRKDHAYLGDSWILFSEIHIPDNVPLSASRAIWGSRGSLVVSSGNQLRCYNKWLSDESANKASLITGVNESFPTLFHVVDWLNGPLPHHHPTLLLQHILWGKMELAKQILAHLYKYLNILFNSNKPILKIPPVPFDKLFEDDKVGPDILFDMNAYQYSDLIEILQSTASRSRRYSLLFGEDSDDEGSQEIANKLDFTEEAADFLREKLKVISLPDLSPIEQAQLLALIDTIIEAKSQKRSLDENGVRYVLFMRRFHHLNRVSLSTNVRTFGLSYRDMNWALHSDSQDLLIEYSITASGGKFLWKDARVHGIFLWVRNNETVRQQMEILARNHYMSKEDRDPIECSLFYMALRKRKLLLGLWRTANGHKEQAAMLKFLANNFDEQRWRTAALKNAYALLGKQRYEYAAAFFLLGDRLRDAVNVCLKHLDDFQLAIAICRVYEGDEGLVLKSIFEEHIIPLAIKTGDRWLASLSFWFLNQRDRAVKAIMVPLETLCDNSMIQSPSPTPTESPDAALIVLYKQLKEKSIQTLRGASEISPETEYFFVLRSIFAYDRMGCPLLALHLAKTWRFTHESISKNPDRILKSRRRTTIFDIPLLNHDTRISSGFVNFNNWSWNNDNDSTSPISAGGRNRASDLFADEPSPYFNAYNNSPTTTSFNNDADSAEITSGDSWGWNSPKSDISANQNFNSRVFSPGDDSSSVNTTGDLWSSNTESTTLLEDIDFDDCKADLVKRSLQHLLDAVTIAFENSKLFVSNPYYNNYIDRIKDGLKSVCQSGSTRMQIEGYTPLANAVHGSTINVIGVIKSFKQRRKCNGSTDWHCSFMVVDQSLPDIERGISVSLFRARNEDLPDIECPGSVFVGVKLKVDKFYDALQLISYKNESTCFVFKEKIDERILSCATKLKSEEINNYAIMLQKWWINKIGLHGDGDGNNNRLHHKVRQRLKIRELEKNVFCDLVAEILKIEDKNPTTELYITDYTENKYLNASSKHILQVSLWDENRLEGQSLRVGMMVLLQNVRAKVNNYNTFQAVMHGDPSTRRSRITVLNSSCPEVEELLK</sequence>
<evidence type="ECO:0000259" key="10">
    <source>
        <dbReference type="SMART" id="SM00976"/>
    </source>
</evidence>
<dbReference type="Proteomes" id="UP000789342">
    <property type="component" value="Unassembled WGS sequence"/>
</dbReference>
<dbReference type="InterPro" id="IPR022033">
    <property type="entry name" value="Rav1p_C"/>
</dbReference>
<evidence type="ECO:0000256" key="4">
    <source>
        <dbReference type="ARBA" id="ARBA00015253"/>
    </source>
</evidence>
<dbReference type="SUPFAM" id="SSF50249">
    <property type="entry name" value="Nucleic acid-binding proteins"/>
    <property type="match status" value="2"/>
</dbReference>
<dbReference type="InterPro" id="IPR036322">
    <property type="entry name" value="WD40_repeat_dom_sf"/>
</dbReference>
<evidence type="ECO:0000256" key="2">
    <source>
        <dbReference type="ARBA" id="ARBA00004574"/>
    </source>
</evidence>
<dbReference type="PANTHER" id="PTHR13950:SF9">
    <property type="entry name" value="RABCONNECTIN-3A"/>
    <property type="match status" value="1"/>
</dbReference>
<dbReference type="PROSITE" id="PS50082">
    <property type="entry name" value="WD_REPEATS_2"/>
    <property type="match status" value="1"/>
</dbReference>
<reference evidence="11" key="1">
    <citation type="submission" date="2021-06" db="EMBL/GenBank/DDBJ databases">
        <authorList>
            <person name="Kallberg Y."/>
            <person name="Tangrot J."/>
            <person name="Rosling A."/>
        </authorList>
    </citation>
    <scope>NUCLEOTIDE SEQUENCE</scope>
    <source>
        <strain evidence="11">CL551</strain>
    </source>
</reference>
<dbReference type="Pfam" id="PF02765">
    <property type="entry name" value="POT1"/>
    <property type="match status" value="1"/>
</dbReference>
<name>A0A9N9A8E6_9GLOM</name>
<dbReference type="Gene3D" id="2.40.50.140">
    <property type="entry name" value="Nucleic acid-binding proteins"/>
    <property type="match status" value="2"/>
</dbReference>